<feature type="domain" description="DUF4394" evidence="1">
    <location>
        <begin position="55"/>
        <end position="283"/>
    </location>
</feature>
<dbReference type="Pfam" id="PF14339">
    <property type="entry name" value="DUF4394"/>
    <property type="match status" value="1"/>
</dbReference>
<evidence type="ECO:0000259" key="1">
    <source>
        <dbReference type="Pfam" id="PF14339"/>
    </source>
</evidence>
<accession>A0ABW2U5I1</accession>
<dbReference type="InterPro" id="IPR025507">
    <property type="entry name" value="DUF4394"/>
</dbReference>
<comment type="caution">
    <text evidence="2">The sequence shown here is derived from an EMBL/GenBank/DDBJ whole genome shotgun (WGS) entry which is preliminary data.</text>
</comment>
<dbReference type="Proteomes" id="UP001596513">
    <property type="component" value="Unassembled WGS sequence"/>
</dbReference>
<name>A0ABW2U5I1_9BACT</name>
<dbReference type="InterPro" id="IPR026444">
    <property type="entry name" value="Secre_tail"/>
</dbReference>
<dbReference type="NCBIfam" id="TIGR04183">
    <property type="entry name" value="Por_Secre_tail"/>
    <property type="match status" value="1"/>
</dbReference>
<proteinExistence type="predicted"/>
<keyword evidence="3" id="KW-1185">Reference proteome</keyword>
<dbReference type="EMBL" id="JBHTEK010000001">
    <property type="protein sequence ID" value="MFC7667301.1"/>
    <property type="molecule type" value="Genomic_DNA"/>
</dbReference>
<evidence type="ECO:0000313" key="2">
    <source>
        <dbReference type="EMBL" id="MFC7667301.1"/>
    </source>
</evidence>
<protein>
    <submittedName>
        <fullName evidence="2">DUF4394 domain-containing protein</fullName>
    </submittedName>
</protein>
<gene>
    <name evidence="2" type="ORF">ACFQT0_07645</name>
</gene>
<dbReference type="RefSeq" id="WP_380201726.1">
    <property type="nucleotide sequence ID" value="NZ_JBHTEK010000001.1"/>
</dbReference>
<reference evidence="3" key="1">
    <citation type="journal article" date="2019" name="Int. J. Syst. Evol. Microbiol.">
        <title>The Global Catalogue of Microorganisms (GCM) 10K type strain sequencing project: providing services to taxonomists for standard genome sequencing and annotation.</title>
        <authorList>
            <consortium name="The Broad Institute Genomics Platform"/>
            <consortium name="The Broad Institute Genome Sequencing Center for Infectious Disease"/>
            <person name="Wu L."/>
            <person name="Ma J."/>
        </authorList>
    </citation>
    <scope>NUCLEOTIDE SEQUENCE [LARGE SCALE GENOMIC DNA]</scope>
    <source>
        <strain evidence="3">JCM 19635</strain>
    </source>
</reference>
<evidence type="ECO:0000313" key="3">
    <source>
        <dbReference type="Proteomes" id="UP001596513"/>
    </source>
</evidence>
<organism evidence="2 3">
    <name type="scientific">Hymenobacter humi</name>
    <dbReference type="NCBI Taxonomy" id="1411620"/>
    <lineage>
        <taxon>Bacteria</taxon>
        <taxon>Pseudomonadati</taxon>
        <taxon>Bacteroidota</taxon>
        <taxon>Cytophagia</taxon>
        <taxon>Cytophagales</taxon>
        <taxon>Hymenobacteraceae</taxon>
        <taxon>Hymenobacter</taxon>
    </lineage>
</organism>
<sequence length="482" mass="50121">MKMPLLFAILLLAVPGFAQTIYGLGIITGSNIRGAAVNSQGLVPINPTNGAALTLYPVAITGITAGQILVGMDFRPADNLLYALGYNGSIIGANAQLYLLNPATNAVSRVGAAIRLELGNATNRIGFDFNPVTDRIRVTSTNGANYRLAPTGALLATDGALAYAGGAPATPAISAVAYTNSFLGSRNTTLYDLDYRNGLLAVQSPPDAGTLTAPLPVTVVIPSGTYGIGEPDAMGLDIYYDPSTKENVGYLTEVTSLRSNGTRASNLYRLNLATGAATLLGNTVPASTFLNFEIRDVAVVLPQGVALPVELVRFTAKSEVPATVRLDWATASEQNSAYFAVERSLDGILFQAIGQVAALGNSFAVHDYGLTDAALPEGAALLYYRLRQVDRDGRVAYSPVQAVVPANKVARLALFPNPTKAATTLVGAAAGTTVQVLDALGRPVANATVDASGTANLALPAGLARGVYVVRTRSQVLRLLLN</sequence>